<feature type="domain" description="Nephrocystin 3-like N-terminal" evidence="3">
    <location>
        <begin position="269"/>
        <end position="433"/>
    </location>
</feature>
<reference evidence="4 5" key="1">
    <citation type="submission" date="2024-02" db="EMBL/GenBank/DDBJ databases">
        <title>De novo assembly and annotation of 12 fungi associated with fruit tree decline syndrome in Ontario, Canada.</title>
        <authorList>
            <person name="Sulman M."/>
            <person name="Ellouze W."/>
            <person name="Ilyukhin E."/>
        </authorList>
    </citation>
    <scope>NUCLEOTIDE SEQUENCE [LARGE SCALE GENOMIC DNA]</scope>
    <source>
        <strain evidence="4 5">FDS-637</strain>
    </source>
</reference>
<protein>
    <recommendedName>
        <fullName evidence="6">NACHT domain-containing protein</fullName>
    </recommendedName>
</protein>
<dbReference type="RefSeq" id="XP_066632392.1">
    <property type="nucleotide sequence ID" value="XM_066776550.1"/>
</dbReference>
<evidence type="ECO:0000313" key="5">
    <source>
        <dbReference type="Proteomes" id="UP001430584"/>
    </source>
</evidence>
<dbReference type="InterPro" id="IPR027417">
    <property type="entry name" value="P-loop_NTPase"/>
</dbReference>
<dbReference type="Gene3D" id="3.40.50.300">
    <property type="entry name" value="P-loop containing nucleotide triphosphate hydrolases"/>
    <property type="match status" value="1"/>
</dbReference>
<evidence type="ECO:0000259" key="3">
    <source>
        <dbReference type="Pfam" id="PF24883"/>
    </source>
</evidence>
<feature type="domain" description="DUF7708" evidence="2">
    <location>
        <begin position="71"/>
        <end position="219"/>
    </location>
</feature>
<evidence type="ECO:0000313" key="4">
    <source>
        <dbReference type="EMBL" id="KAL0259363.1"/>
    </source>
</evidence>
<evidence type="ECO:0008006" key="6">
    <source>
        <dbReference type="Google" id="ProtNLM"/>
    </source>
</evidence>
<organism evidence="4 5">
    <name type="scientific">Diplodia seriata</name>
    <dbReference type="NCBI Taxonomy" id="420778"/>
    <lineage>
        <taxon>Eukaryota</taxon>
        <taxon>Fungi</taxon>
        <taxon>Dikarya</taxon>
        <taxon>Ascomycota</taxon>
        <taxon>Pezizomycotina</taxon>
        <taxon>Dothideomycetes</taxon>
        <taxon>Dothideomycetes incertae sedis</taxon>
        <taxon>Botryosphaeriales</taxon>
        <taxon>Botryosphaeriaceae</taxon>
        <taxon>Diplodia</taxon>
    </lineage>
</organism>
<dbReference type="Pfam" id="PF24883">
    <property type="entry name" value="NPHP3_N"/>
    <property type="match status" value="1"/>
</dbReference>
<dbReference type="InterPro" id="IPR056125">
    <property type="entry name" value="DUF7708"/>
</dbReference>
<name>A0ABR3CFF2_9PEZI</name>
<dbReference type="PANTHER" id="PTHR10039">
    <property type="entry name" value="AMELOGENIN"/>
    <property type="match status" value="1"/>
</dbReference>
<dbReference type="InterPro" id="IPR056884">
    <property type="entry name" value="NPHP3-like_N"/>
</dbReference>
<keyword evidence="1" id="KW-0677">Repeat</keyword>
<keyword evidence="5" id="KW-1185">Reference proteome</keyword>
<evidence type="ECO:0000256" key="1">
    <source>
        <dbReference type="ARBA" id="ARBA00022737"/>
    </source>
</evidence>
<accession>A0ABR3CFF2</accession>
<dbReference type="Proteomes" id="UP001430584">
    <property type="component" value="Unassembled WGS sequence"/>
</dbReference>
<evidence type="ECO:0000259" key="2">
    <source>
        <dbReference type="Pfam" id="PF24809"/>
    </source>
</evidence>
<dbReference type="GeneID" id="92009184"/>
<proteinExistence type="predicted"/>
<gene>
    <name evidence="4" type="ORF">SLS55_005099</name>
</gene>
<dbReference type="SUPFAM" id="SSF52540">
    <property type="entry name" value="P-loop containing nucleoside triphosphate hydrolases"/>
    <property type="match status" value="1"/>
</dbReference>
<sequence>MSNIRTSLQTPTEPWERARSRFLEGLTEEEQANFRSATLETIYYQADVAHRDHQEKSKLQACRQKLRPLLDILEAYGKGLDVISNTGTASMVMAPLWGSIRVALQIAQDSTETFEKIVDMLKEIGEALPHFRDYEQLFSSHERLLVAISDAYLIVIYFCTDIKELFGAAKKTKRSKISLRLACQTSWIPFKKKFDQYLRDFTQLQSRIDKEAQKADMIEAKQERKRQEDHRMALVRFNKKEKLTEALLRISPYDYKAHHRRIQEMRHHGTATWLFDCQPFQEWLSTPTSSSFGCFGIPGSGKTILASSVNDHLVSTQQSSVLYYHYCSYEYPSSLKTTAILGTFLRQMLERAGHSAAVEESLYEDLQDKLDVPIPRELFSVISNYFKSGNKYFFLIDGVDELPHPEQTELAAVLQKALTVVSGCTVKIFLSCRPEAVIHKKVFRPAHSVTISPEDLSRDIRSFVEAVIDEKLKEGELELRDPRLKYEIIDRLATGAKEMFLWVKFQIDEICEAVSDEGIRETLEKLPRDLVSTYARIIHRIESSRGGPAKLEIIGKVFRWLNKSDVLYRAIAVSSSSTAKQFLDLLEKHEMQVALGQPKLEKEGVFFRRTKLERNHSWLESTWFQKDLTQNGRAVFDALIARSSSQGDDEVSEKIRTSILHNHILRVEIRFFSVSSHCKLLLDGEIVREVKRPSISQSFDLQVHDKTTAEFRADGYEVVNDGRDVVCVDRTTFNLADLQPFKQKLMTVRTDGESGAVLINLKLMWMRKDEVME</sequence>
<dbReference type="EMBL" id="JAJVCZ030000005">
    <property type="protein sequence ID" value="KAL0259363.1"/>
    <property type="molecule type" value="Genomic_DNA"/>
</dbReference>
<dbReference type="Pfam" id="PF24809">
    <property type="entry name" value="DUF7708"/>
    <property type="match status" value="1"/>
</dbReference>
<comment type="caution">
    <text evidence="4">The sequence shown here is derived from an EMBL/GenBank/DDBJ whole genome shotgun (WGS) entry which is preliminary data.</text>
</comment>